<dbReference type="InterPro" id="IPR041504">
    <property type="entry name" value="AidB_N"/>
</dbReference>
<evidence type="ECO:0000256" key="4">
    <source>
        <dbReference type="ARBA" id="ARBA00022827"/>
    </source>
</evidence>
<dbReference type="RefSeq" id="WP_111592262.1">
    <property type="nucleotide sequence ID" value="NZ_QLMA01000003.1"/>
</dbReference>
<feature type="domain" description="Acyl-CoA oxidase/dehydrogenase middle" evidence="7">
    <location>
        <begin position="182"/>
        <end position="275"/>
    </location>
</feature>
<dbReference type="PANTHER" id="PTHR42707:SF3">
    <property type="entry name" value="ACYL-COA DEHYDROGENASE AIDB-RELATED"/>
    <property type="match status" value="1"/>
</dbReference>
<accession>A0A327W338</accession>
<evidence type="ECO:0000256" key="1">
    <source>
        <dbReference type="ARBA" id="ARBA00001974"/>
    </source>
</evidence>
<name>A0A327W338_9BACT</name>
<dbReference type="Proteomes" id="UP000249819">
    <property type="component" value="Unassembled WGS sequence"/>
</dbReference>
<keyword evidence="10" id="KW-1185">Reference proteome</keyword>
<dbReference type="InterPro" id="IPR006091">
    <property type="entry name" value="Acyl-CoA_Oxase/DH_mid-dom"/>
</dbReference>
<reference evidence="9 10" key="1">
    <citation type="submission" date="2018-06" db="EMBL/GenBank/DDBJ databases">
        <title>Genomic Encyclopedia of Archaeal and Bacterial Type Strains, Phase II (KMG-II): from individual species to whole genera.</title>
        <authorList>
            <person name="Goeker M."/>
        </authorList>
    </citation>
    <scope>NUCLEOTIDE SEQUENCE [LARGE SCALE GENOMIC DNA]</scope>
    <source>
        <strain evidence="9 10">DSM 29821</strain>
    </source>
</reference>
<dbReference type="InterPro" id="IPR009075">
    <property type="entry name" value="AcylCo_DH/oxidase_C"/>
</dbReference>
<evidence type="ECO:0000256" key="3">
    <source>
        <dbReference type="ARBA" id="ARBA00022630"/>
    </source>
</evidence>
<dbReference type="Gene3D" id="2.40.110.20">
    <property type="match status" value="1"/>
</dbReference>
<evidence type="ECO:0000313" key="10">
    <source>
        <dbReference type="Proteomes" id="UP000249819"/>
    </source>
</evidence>
<evidence type="ECO:0000256" key="2">
    <source>
        <dbReference type="ARBA" id="ARBA00009347"/>
    </source>
</evidence>
<dbReference type="Pfam" id="PF18158">
    <property type="entry name" value="AidB_N"/>
    <property type="match status" value="1"/>
</dbReference>
<dbReference type="InterPro" id="IPR009100">
    <property type="entry name" value="AcylCoA_DH/oxidase_NM_dom_sf"/>
</dbReference>
<evidence type="ECO:0000256" key="5">
    <source>
        <dbReference type="RuleBase" id="RU362125"/>
    </source>
</evidence>
<comment type="cofactor">
    <cofactor evidence="1 5">
        <name>FAD</name>
        <dbReference type="ChEBI" id="CHEBI:57692"/>
    </cofactor>
</comment>
<evidence type="ECO:0000259" key="8">
    <source>
        <dbReference type="Pfam" id="PF18158"/>
    </source>
</evidence>
<protein>
    <submittedName>
        <fullName evidence="9">Putative acyl-CoA dehydrogenase</fullName>
    </submittedName>
</protein>
<dbReference type="GO" id="GO:0003995">
    <property type="term" value="F:acyl-CoA dehydrogenase activity"/>
    <property type="evidence" value="ECO:0007669"/>
    <property type="project" value="InterPro"/>
</dbReference>
<dbReference type="InterPro" id="IPR006089">
    <property type="entry name" value="Acyl-CoA_DH_CS"/>
</dbReference>
<dbReference type="EMBL" id="QLMA01000003">
    <property type="protein sequence ID" value="RAJ83627.1"/>
    <property type="molecule type" value="Genomic_DNA"/>
</dbReference>
<dbReference type="SUPFAM" id="SSF56645">
    <property type="entry name" value="Acyl-CoA dehydrogenase NM domain-like"/>
    <property type="match status" value="1"/>
</dbReference>
<dbReference type="InterPro" id="IPR052904">
    <property type="entry name" value="Acyl-CoA_dehydrogenase-like"/>
</dbReference>
<keyword evidence="5" id="KW-0560">Oxidoreductase</keyword>
<keyword evidence="4 5" id="KW-0274">FAD</keyword>
<dbReference type="OrthoDB" id="1489360at2"/>
<dbReference type="SUPFAM" id="SSF47203">
    <property type="entry name" value="Acyl-CoA dehydrogenase C-terminal domain-like"/>
    <property type="match status" value="1"/>
</dbReference>
<feature type="domain" description="Acyl-CoA dehydrogenase/oxidase C-terminal" evidence="6">
    <location>
        <begin position="286"/>
        <end position="441"/>
    </location>
</feature>
<dbReference type="Pfam" id="PF02770">
    <property type="entry name" value="Acyl-CoA_dh_M"/>
    <property type="match status" value="1"/>
</dbReference>
<comment type="similarity">
    <text evidence="2 5">Belongs to the acyl-CoA dehydrogenase family.</text>
</comment>
<evidence type="ECO:0000259" key="7">
    <source>
        <dbReference type="Pfam" id="PF02770"/>
    </source>
</evidence>
<sequence length="549" mass="60448">MLPSEFDFNTSLNQSPALVDFNAFTTNRMLKDTLHAYGADWAHPAALKFGELTGSAAMQQAGALANKHLPQLHTHDRFGNRLDRVEFHPAYHEMMALSIQAGVHSIPWTTDKYGGYLAHSALSFLKQQVDEGVSCPLTMTFAVVPSLQINPAIAADWIPRVTSNEYDARFIPWFEKSGVTFGMAMTEPQGGSDVRSNITTAVHAENGIYKITGRKWFCSAPMSDAFLVLAQAPKGLSCFLVPRFTRDGIKNKLYFQRLKDKLGNKSNASAEVEFHEAWGELIGEEGRGVASIMEMVRHTRLDCAVGSAATMHRAVAEAIHHCHFRQAFGKKLSDQPLMRNVLADLALESIAATTLAMRIAKGFDDARQNEEAQHFIRIATAVGKFWNTKRAVLVLGEAMECLGGNGYVEESVLPRLYRDVPVNAIWEGSGNIQALDILRAMQKEPASLEAILHYLKNGMGNHSLLDRHLHNTAQLLTGNPPEQQARAIAEAVALAIQATELIRVAPAPVATLFCDIRLAEHRSLTWGALPETPVNILEQTIHQAFEPGV</sequence>
<dbReference type="Gene3D" id="1.20.140.10">
    <property type="entry name" value="Butyryl-CoA Dehydrogenase, subunit A, domain 3"/>
    <property type="match status" value="1"/>
</dbReference>
<proteinExistence type="inferred from homology"/>
<dbReference type="PROSITE" id="PS00073">
    <property type="entry name" value="ACYL_COA_DH_2"/>
    <property type="match status" value="1"/>
</dbReference>
<dbReference type="AlphaFoldDB" id="A0A327W338"/>
<organism evidence="9 10">
    <name type="scientific">Chitinophaga dinghuensis</name>
    <dbReference type="NCBI Taxonomy" id="1539050"/>
    <lineage>
        <taxon>Bacteria</taxon>
        <taxon>Pseudomonadati</taxon>
        <taxon>Bacteroidota</taxon>
        <taxon>Chitinophagia</taxon>
        <taxon>Chitinophagales</taxon>
        <taxon>Chitinophagaceae</taxon>
        <taxon>Chitinophaga</taxon>
    </lineage>
</organism>
<dbReference type="Gene3D" id="6.10.250.600">
    <property type="match status" value="1"/>
</dbReference>
<evidence type="ECO:0000259" key="6">
    <source>
        <dbReference type="Pfam" id="PF00441"/>
    </source>
</evidence>
<dbReference type="Pfam" id="PF00441">
    <property type="entry name" value="Acyl-CoA_dh_1"/>
    <property type="match status" value="1"/>
</dbReference>
<gene>
    <name evidence="9" type="ORF">CLV59_103598</name>
</gene>
<dbReference type="PANTHER" id="PTHR42707">
    <property type="entry name" value="ACYL-COA DEHYDROGENASE"/>
    <property type="match status" value="1"/>
</dbReference>
<feature type="domain" description="Adaptive response protein AidB N-terminal" evidence="8">
    <location>
        <begin position="13"/>
        <end position="168"/>
    </location>
</feature>
<comment type="caution">
    <text evidence="9">The sequence shown here is derived from an EMBL/GenBank/DDBJ whole genome shotgun (WGS) entry which is preliminary data.</text>
</comment>
<keyword evidence="3 5" id="KW-0285">Flavoprotein</keyword>
<evidence type="ECO:0000313" key="9">
    <source>
        <dbReference type="EMBL" id="RAJ83627.1"/>
    </source>
</evidence>
<dbReference type="InterPro" id="IPR036250">
    <property type="entry name" value="AcylCo_DH-like_C"/>
</dbReference>
<dbReference type="PROSITE" id="PS00072">
    <property type="entry name" value="ACYL_COA_DH_1"/>
    <property type="match status" value="1"/>
</dbReference>